<feature type="compositionally biased region" description="Basic and acidic residues" evidence="1">
    <location>
        <begin position="109"/>
        <end position="124"/>
    </location>
</feature>
<keyword evidence="3" id="KW-1185">Reference proteome</keyword>
<comment type="caution">
    <text evidence="2">The sequence shown here is derived from an EMBL/GenBank/DDBJ whole genome shotgun (WGS) entry which is preliminary data.</text>
</comment>
<dbReference type="AlphaFoldDB" id="A0A151GYD0"/>
<feature type="region of interest" description="Disordered" evidence="1">
    <location>
        <begin position="1"/>
        <end position="36"/>
    </location>
</feature>
<reference evidence="2 3" key="1">
    <citation type="journal article" date="2016" name="Sci. Rep.">
        <title>Insights into Adaptations to a Near-Obligate Nematode Endoparasitic Lifestyle from the Finished Genome of Drechmeria coniospora.</title>
        <authorList>
            <person name="Zhang L."/>
            <person name="Zhou Z."/>
            <person name="Guo Q."/>
            <person name="Fokkens L."/>
            <person name="Miskei M."/>
            <person name="Pocsi I."/>
            <person name="Zhang W."/>
            <person name="Chen M."/>
            <person name="Wang L."/>
            <person name="Sun Y."/>
            <person name="Donzelli B.G."/>
            <person name="Gibson D.M."/>
            <person name="Nelson D.R."/>
            <person name="Luo J.G."/>
            <person name="Rep M."/>
            <person name="Liu H."/>
            <person name="Yang S."/>
            <person name="Wang J."/>
            <person name="Krasnoff S.B."/>
            <person name="Xu Y."/>
            <person name="Molnar I."/>
            <person name="Lin M."/>
        </authorList>
    </citation>
    <scope>NUCLEOTIDE SEQUENCE [LARGE SCALE GENOMIC DNA]</scope>
    <source>
        <strain evidence="2 3">ARSEF 6962</strain>
    </source>
</reference>
<feature type="compositionally biased region" description="Basic and acidic residues" evidence="1">
    <location>
        <begin position="18"/>
        <end position="31"/>
    </location>
</feature>
<gene>
    <name evidence="2" type="ORF">DCS_03265</name>
</gene>
<name>A0A151GYD0_DRECN</name>
<dbReference type="EMBL" id="LAYC01000001">
    <property type="protein sequence ID" value="KYK62118.1"/>
    <property type="molecule type" value="Genomic_DNA"/>
</dbReference>
<proteinExistence type="predicted"/>
<organism evidence="2 3">
    <name type="scientific">Drechmeria coniospora</name>
    <name type="common">Nematophagous fungus</name>
    <name type="synonym">Meria coniospora</name>
    <dbReference type="NCBI Taxonomy" id="98403"/>
    <lineage>
        <taxon>Eukaryota</taxon>
        <taxon>Fungi</taxon>
        <taxon>Dikarya</taxon>
        <taxon>Ascomycota</taxon>
        <taxon>Pezizomycotina</taxon>
        <taxon>Sordariomycetes</taxon>
        <taxon>Hypocreomycetidae</taxon>
        <taxon>Hypocreales</taxon>
        <taxon>Ophiocordycipitaceae</taxon>
        <taxon>Drechmeria</taxon>
    </lineage>
</organism>
<evidence type="ECO:0000256" key="1">
    <source>
        <dbReference type="SAM" id="MobiDB-lite"/>
    </source>
</evidence>
<dbReference type="RefSeq" id="XP_040661470.1">
    <property type="nucleotide sequence ID" value="XM_040800587.1"/>
</dbReference>
<dbReference type="Proteomes" id="UP000076580">
    <property type="component" value="Chromosome 01"/>
</dbReference>
<dbReference type="GeneID" id="63715908"/>
<feature type="region of interest" description="Disordered" evidence="1">
    <location>
        <begin position="97"/>
        <end position="124"/>
    </location>
</feature>
<evidence type="ECO:0000313" key="3">
    <source>
        <dbReference type="Proteomes" id="UP000076580"/>
    </source>
</evidence>
<protein>
    <submittedName>
        <fullName evidence="2">Uncharacterized protein</fullName>
    </submittedName>
</protein>
<dbReference type="InParanoid" id="A0A151GYD0"/>
<sequence>MDDSKVTDGSRSVMSDEIDYHPARRHPEQRHTATRSAARLLPPQVCIGSLRALEGAGDELLAMAVPGVICHPSSNPITSASFHLVLQSHDASSSIITRIPSETIPSETPVRDERYSTPTRRTDG</sequence>
<accession>A0A151GYD0</accession>
<evidence type="ECO:0000313" key="2">
    <source>
        <dbReference type="EMBL" id="KYK62118.1"/>
    </source>
</evidence>